<proteinExistence type="predicted"/>
<dbReference type="Gene3D" id="2.60.120.620">
    <property type="entry name" value="q2cbj1_9rhob like domain"/>
    <property type="match status" value="1"/>
</dbReference>
<reference evidence="2 3" key="1">
    <citation type="submission" date="2017-12" db="EMBL/GenBank/DDBJ databases">
        <title>Sequencing the genomes of 1000 Actinobacteria strains.</title>
        <authorList>
            <person name="Klenk H.-P."/>
        </authorList>
    </citation>
    <scope>NUCLEOTIDE SEQUENCE [LARGE SCALE GENOMIC DNA]</scope>
    <source>
        <strain evidence="2 3">DSM 45165</strain>
    </source>
</reference>
<gene>
    <name evidence="2" type="ORF">ATK30_4938</name>
</gene>
<evidence type="ECO:0000313" key="3">
    <source>
        <dbReference type="Proteomes" id="UP000233750"/>
    </source>
</evidence>
<feature type="compositionally biased region" description="Basic and acidic residues" evidence="1">
    <location>
        <begin position="247"/>
        <end position="261"/>
    </location>
</feature>
<name>A0A2N3WJM6_9PSEU</name>
<evidence type="ECO:0000256" key="1">
    <source>
        <dbReference type="SAM" id="MobiDB-lite"/>
    </source>
</evidence>
<dbReference type="PANTHER" id="PTHR20883:SF48">
    <property type="entry name" value="ECTOINE DIOXYGENASE"/>
    <property type="match status" value="1"/>
</dbReference>
<keyword evidence="2" id="KW-0560">Oxidoreductase</keyword>
<dbReference type="InterPro" id="IPR008775">
    <property type="entry name" value="Phytyl_CoA_dOase-like"/>
</dbReference>
<feature type="region of interest" description="Disordered" evidence="1">
    <location>
        <begin position="231"/>
        <end position="261"/>
    </location>
</feature>
<dbReference type="RefSeq" id="WP_013673490.1">
    <property type="nucleotide sequence ID" value="NZ_PJMY01000003.1"/>
</dbReference>
<sequence length="261" mass="29179">MTTIDTAHAAAEHTVEDFRERGFTHVPNLLTPDEVARFRTAAEEALAAQSNTDEEFGTRITATTDAWERHPALRELALHPRIGALAEQLAGMPLRVWGGEVLRKDPGHSAPTGWHDDLTFALLDSRLIFNAWIALVDVPAERGCLTFLPGSHRRGGPDRVELAEHKSDPDNYLFTHWPELRWSHRVTIPLRAGGATFHQGRTAHYACANASTEVRLSFLVTFTDADATYRPLPGHDPLDLSPGQPLPDHRYPRTPRRDDTR</sequence>
<comment type="caution">
    <text evidence="2">The sequence shown here is derived from an EMBL/GenBank/DDBJ whole genome shotgun (WGS) entry which is preliminary data.</text>
</comment>
<organism evidence="2 3">
    <name type="scientific">Amycolatopsis echigonensis</name>
    <dbReference type="NCBI Taxonomy" id="2576905"/>
    <lineage>
        <taxon>Bacteria</taxon>
        <taxon>Bacillati</taxon>
        <taxon>Actinomycetota</taxon>
        <taxon>Actinomycetes</taxon>
        <taxon>Pseudonocardiales</taxon>
        <taxon>Pseudonocardiaceae</taxon>
        <taxon>Amycolatopsis</taxon>
    </lineage>
</organism>
<evidence type="ECO:0000313" key="2">
    <source>
        <dbReference type="EMBL" id="PKV94069.1"/>
    </source>
</evidence>
<dbReference type="Proteomes" id="UP000233750">
    <property type="component" value="Unassembled WGS sequence"/>
</dbReference>
<protein>
    <submittedName>
        <fullName evidence="2">Ectoine hydroxylase-related dioxygenase (Phytanoyl-CoA dioxygenase family)</fullName>
    </submittedName>
</protein>
<dbReference type="PANTHER" id="PTHR20883">
    <property type="entry name" value="PHYTANOYL-COA DIOXYGENASE DOMAIN CONTAINING 1"/>
    <property type="match status" value="1"/>
</dbReference>
<dbReference type="GO" id="GO:0005506">
    <property type="term" value="F:iron ion binding"/>
    <property type="evidence" value="ECO:0007669"/>
    <property type="project" value="UniProtKB-ARBA"/>
</dbReference>
<dbReference type="AlphaFoldDB" id="A0A2N3WJM6"/>
<dbReference type="Pfam" id="PF05721">
    <property type="entry name" value="PhyH"/>
    <property type="match status" value="1"/>
</dbReference>
<dbReference type="EMBL" id="PJMY01000003">
    <property type="protein sequence ID" value="PKV94069.1"/>
    <property type="molecule type" value="Genomic_DNA"/>
</dbReference>
<keyword evidence="2" id="KW-0223">Dioxygenase</keyword>
<dbReference type="SUPFAM" id="SSF51197">
    <property type="entry name" value="Clavaminate synthase-like"/>
    <property type="match status" value="1"/>
</dbReference>
<keyword evidence="3" id="KW-1185">Reference proteome</keyword>
<dbReference type="OrthoDB" id="9814777at2"/>
<accession>A0A2N3WJM6</accession>
<dbReference type="GO" id="GO:0016706">
    <property type="term" value="F:2-oxoglutarate-dependent dioxygenase activity"/>
    <property type="evidence" value="ECO:0007669"/>
    <property type="project" value="UniProtKB-ARBA"/>
</dbReference>